<feature type="compositionally biased region" description="Basic residues" evidence="1">
    <location>
        <begin position="128"/>
        <end position="139"/>
    </location>
</feature>
<feature type="compositionally biased region" description="Low complexity" evidence="1">
    <location>
        <begin position="307"/>
        <end position="320"/>
    </location>
</feature>
<feature type="compositionally biased region" description="Basic residues" evidence="1">
    <location>
        <begin position="69"/>
        <end position="81"/>
    </location>
</feature>
<name>A0A6J4HEW2_9ACTN</name>
<feature type="compositionally biased region" description="Basic residues" evidence="1">
    <location>
        <begin position="238"/>
        <end position="269"/>
    </location>
</feature>
<feature type="compositionally biased region" description="Basic and acidic residues" evidence="1">
    <location>
        <begin position="194"/>
        <end position="211"/>
    </location>
</feature>
<feature type="non-terminal residue" evidence="2">
    <location>
        <position position="1"/>
    </location>
</feature>
<keyword evidence="2" id="KW-0560">Oxidoreductase</keyword>
<accession>A0A6J4HEW2</accession>
<reference evidence="2" key="1">
    <citation type="submission" date="2020-02" db="EMBL/GenBank/DDBJ databases">
        <authorList>
            <person name="Meier V. D."/>
        </authorList>
    </citation>
    <scope>NUCLEOTIDE SEQUENCE</scope>
    <source>
        <strain evidence="2">AVDCRST_MAG41</strain>
    </source>
</reference>
<dbReference type="AlphaFoldDB" id="A0A6J4HEW2"/>
<feature type="compositionally biased region" description="Basic residues" evidence="1">
    <location>
        <begin position="288"/>
        <end position="298"/>
    </location>
</feature>
<proteinExistence type="predicted"/>
<sequence>DPERLRQGPARHPARLLRGRRPGGSDGRAHAGAAGRPGVRAEADRAQPARRPRAGGPGRDLRRGDRRGARGRHRGLLRARGRPGGAPGGGRPRPDHHRRDLPAGHQGAQRGQAVRPRGLRDPPDRSRGARGGRRHRRRGPGGDRPGRRARACRDRAGQGPGQGRLAVPDHAVGGRDAGDGGRPGHPLPRAALAAERRHLLRDAEPAGRGEGDQPAGRAVPGRRVGQLVELGADGRGRPGPRRERRPPGRGRQRDRRGVAGRRAHRRPVQRRVGAGDPGHRRAGLAGRARVRRGRGGHRGRGEAILRPAAGAAPDGDGQGL</sequence>
<feature type="compositionally biased region" description="Basic and acidic residues" evidence="1">
    <location>
        <begin position="140"/>
        <end position="156"/>
    </location>
</feature>
<feature type="compositionally biased region" description="Basic residues" evidence="1">
    <location>
        <begin position="12"/>
        <end position="21"/>
    </location>
</feature>
<gene>
    <name evidence="2" type="ORF">AVDCRST_MAG41-518</name>
</gene>
<feature type="compositionally biased region" description="Basic and acidic residues" evidence="1">
    <location>
        <begin position="59"/>
        <end position="68"/>
    </location>
</feature>
<organism evidence="2">
    <name type="scientific">uncultured Mycobacteriales bacterium</name>
    <dbReference type="NCBI Taxonomy" id="581187"/>
    <lineage>
        <taxon>Bacteria</taxon>
        <taxon>Bacillati</taxon>
        <taxon>Actinomycetota</taxon>
        <taxon>Actinomycetes</taxon>
        <taxon>Mycobacteriales</taxon>
        <taxon>environmental samples</taxon>
    </lineage>
</organism>
<dbReference type="GO" id="GO:0051745">
    <property type="term" value="F:4-hydroxy-3-methylbut-2-enyl diphosphate reductase activity"/>
    <property type="evidence" value="ECO:0007669"/>
    <property type="project" value="UniProtKB-EC"/>
</dbReference>
<evidence type="ECO:0000313" key="2">
    <source>
        <dbReference type="EMBL" id="CAA9221376.1"/>
    </source>
</evidence>
<protein>
    <submittedName>
        <fullName evidence="2">4-hydroxy-3-methylbut-2-enyl diphosphate reductase</fullName>
        <ecNumber evidence="2">1.17.7.4</ecNumber>
    </submittedName>
</protein>
<evidence type="ECO:0000256" key="1">
    <source>
        <dbReference type="SAM" id="MobiDB-lite"/>
    </source>
</evidence>
<dbReference type="EC" id="1.17.7.4" evidence="2"/>
<dbReference type="EMBL" id="CADCTP010000050">
    <property type="protein sequence ID" value="CAA9221376.1"/>
    <property type="molecule type" value="Genomic_DNA"/>
</dbReference>
<feature type="region of interest" description="Disordered" evidence="1">
    <location>
        <begin position="1"/>
        <end position="320"/>
    </location>
</feature>
<feature type="compositionally biased region" description="Gly residues" evidence="1">
    <location>
        <begin position="82"/>
        <end position="91"/>
    </location>
</feature>
<feature type="non-terminal residue" evidence="2">
    <location>
        <position position="320"/>
    </location>
</feature>
<feature type="compositionally biased region" description="Basic and acidic residues" evidence="1">
    <location>
        <begin position="118"/>
        <end position="127"/>
    </location>
</feature>